<gene>
    <name evidence="9" type="ORF">AB1Y20_005401</name>
</gene>
<name>A0AB34J412_PRYPA</name>
<evidence type="ECO:0000256" key="7">
    <source>
        <dbReference type="ARBA" id="ARBA00023242"/>
    </source>
</evidence>
<dbReference type="GO" id="GO:0005635">
    <property type="term" value="C:nuclear envelope"/>
    <property type="evidence" value="ECO:0007669"/>
    <property type="project" value="TreeGrafter"/>
</dbReference>
<dbReference type="SMART" id="SM00913">
    <property type="entry name" value="IBN_N"/>
    <property type="match status" value="1"/>
</dbReference>
<dbReference type="InterPro" id="IPR011989">
    <property type="entry name" value="ARM-like"/>
</dbReference>
<dbReference type="GO" id="GO:0005049">
    <property type="term" value="F:nuclear export signal receptor activity"/>
    <property type="evidence" value="ECO:0007669"/>
    <property type="project" value="TreeGrafter"/>
</dbReference>
<evidence type="ECO:0000256" key="1">
    <source>
        <dbReference type="ARBA" id="ARBA00004123"/>
    </source>
</evidence>
<keyword evidence="4" id="KW-0813">Transport</keyword>
<evidence type="ECO:0000256" key="6">
    <source>
        <dbReference type="ARBA" id="ARBA00022927"/>
    </source>
</evidence>
<evidence type="ECO:0000313" key="9">
    <source>
        <dbReference type="EMBL" id="KAL1512133.1"/>
    </source>
</evidence>
<accession>A0AB34J412</accession>
<comment type="caution">
    <text evidence="9">The sequence shown here is derived from an EMBL/GenBank/DDBJ whole genome shotgun (WGS) entry which is preliminary data.</text>
</comment>
<evidence type="ECO:0000259" key="8">
    <source>
        <dbReference type="PROSITE" id="PS50166"/>
    </source>
</evidence>
<comment type="subcellular location">
    <subcellularLocation>
        <location evidence="2">Cytoplasm</location>
    </subcellularLocation>
    <subcellularLocation>
        <location evidence="1">Nucleus</location>
    </subcellularLocation>
</comment>
<dbReference type="Pfam" id="PF03810">
    <property type="entry name" value="IBN_N"/>
    <property type="match status" value="1"/>
</dbReference>
<dbReference type="InterPro" id="IPR001494">
    <property type="entry name" value="Importin-beta_N"/>
</dbReference>
<dbReference type="EMBL" id="JBGBPQ010000013">
    <property type="protein sequence ID" value="KAL1512133.1"/>
    <property type="molecule type" value="Genomic_DNA"/>
</dbReference>
<dbReference type="SUPFAM" id="SSF48371">
    <property type="entry name" value="ARM repeat"/>
    <property type="match status" value="1"/>
</dbReference>
<organism evidence="9 10">
    <name type="scientific">Prymnesium parvum</name>
    <name type="common">Toxic golden alga</name>
    <dbReference type="NCBI Taxonomy" id="97485"/>
    <lineage>
        <taxon>Eukaryota</taxon>
        <taxon>Haptista</taxon>
        <taxon>Haptophyta</taxon>
        <taxon>Prymnesiophyceae</taxon>
        <taxon>Prymnesiales</taxon>
        <taxon>Prymnesiaceae</taxon>
        <taxon>Prymnesium</taxon>
    </lineage>
</organism>
<dbReference type="Pfam" id="PF08506">
    <property type="entry name" value="Cse1"/>
    <property type="match status" value="1"/>
</dbReference>
<keyword evidence="7" id="KW-0539">Nucleus</keyword>
<dbReference type="InterPro" id="IPR013713">
    <property type="entry name" value="XPO2_central"/>
</dbReference>
<dbReference type="AlphaFoldDB" id="A0AB34J412"/>
<dbReference type="PROSITE" id="PS50166">
    <property type="entry name" value="IMPORTIN_B_NT"/>
    <property type="match status" value="1"/>
</dbReference>
<evidence type="ECO:0000313" key="10">
    <source>
        <dbReference type="Proteomes" id="UP001515480"/>
    </source>
</evidence>
<feature type="domain" description="Importin N-terminal" evidence="8">
    <location>
        <begin position="28"/>
        <end position="102"/>
    </location>
</feature>
<dbReference type="GO" id="GO:0031267">
    <property type="term" value="F:small GTPase binding"/>
    <property type="evidence" value="ECO:0007669"/>
    <property type="project" value="InterPro"/>
</dbReference>
<sequence>MPVGMATDIIAGWLRQTVNPDAASRKAAEEELARAKLQPQYTLTLLQLLTEERIELPVRQAGAVFFKNLVKQHWAPEDETAFTIQGDVKAQVREGLLRLILFVPERLQAQLSEALALVAKHDFPAQWPTLLPEVVSQIEASIIASPKQYHQLDGLLKIAHSIFMRYRHEFKSDALFTEIKYVLQHFQAPLLKLMQLSLADLTAVASDAKASTQLLGCVTLIATLHYDLAFQDLPEYFEDHIKEWMACFVEALKYTNPHLVVDDEQSAPGPMSVLQAEVVECLELYMSKYEEEFQPFIESCLSQERCARHVVWGLLMATGLHPHQDLLVTTSIRFLTTVSTSVHHHFFASPQVLQNVCEKIITPNVQLLEQDEELFEDNAFEYIRRDVEGSDTDTRRRVSCDLVRGLCRNYEAQVTNLFSGYITSMLQQHAANPKAGWKAKDAAIYIVIALTLKGGTSKLGATQTNSLVNLGDFFSSHVLPELQAAAQPGGMVHPILLADAIKFVTVFRAQLPNEAFEPLLPLLAHFLSHKQPVVHTYAATAIERILAMKDTVPSAMPTAAKLRFSPERLAPFVQPLLTGLFGALKLPGSSENAYVMRAIMRVTVISAEGMTPYASVCIEELKSVLGRVCANPSNPTFNHLLFETLASLIRFICAKTPAAVDSFEAMLLPPFQYVLQSDVAEFTPYVFQILAQLLECRTSLSAGYESLFSPLLIPSNWERPGNIPALVRLICAYMSKGKAQVRAELERVLGVFQKLLASRATDQQACKLLSSIFLAFEGAELQAYFRPIFDLVLKRLQSNKKVSVHVISTWAIFIARYGTAAFKGQLESIQPGLYLQERYHALAECTRGPKIMRAIWAEHAGFTQNTARKTVCISTLKLLTETELIHDQAAFGTVLQALITMVLADQGMAAAPAIAANDIPDIDENDDGNTGYSAAFAQLHFASAVEVDPYQGEAVPSFLVGSLARLNSATPGVLPHIVGGIVQSLPADKQAAVQAMLQGIF</sequence>
<comment type="similarity">
    <text evidence="3">Belongs to the XPO2/CSE1 family.</text>
</comment>
<proteinExistence type="inferred from homology"/>
<dbReference type="InterPro" id="IPR005043">
    <property type="entry name" value="XPO2_C"/>
</dbReference>
<keyword evidence="10" id="KW-1185">Reference proteome</keyword>
<dbReference type="Gene3D" id="1.25.10.10">
    <property type="entry name" value="Leucine-rich Repeat Variant"/>
    <property type="match status" value="1"/>
</dbReference>
<reference evidence="9 10" key="1">
    <citation type="journal article" date="2024" name="Science">
        <title>Giant polyketide synthase enzymes in the biosynthesis of giant marine polyether toxins.</title>
        <authorList>
            <person name="Fallon T.R."/>
            <person name="Shende V.V."/>
            <person name="Wierzbicki I.H."/>
            <person name="Pendleton A.L."/>
            <person name="Watervoot N.F."/>
            <person name="Auber R.P."/>
            <person name="Gonzalez D.J."/>
            <person name="Wisecaver J.H."/>
            <person name="Moore B.S."/>
        </authorList>
    </citation>
    <scope>NUCLEOTIDE SEQUENCE [LARGE SCALE GENOMIC DNA]</scope>
    <source>
        <strain evidence="9 10">12B1</strain>
    </source>
</reference>
<dbReference type="GO" id="GO:0005829">
    <property type="term" value="C:cytosol"/>
    <property type="evidence" value="ECO:0007669"/>
    <property type="project" value="TreeGrafter"/>
</dbReference>
<dbReference type="GO" id="GO:0006611">
    <property type="term" value="P:protein export from nucleus"/>
    <property type="evidence" value="ECO:0007669"/>
    <property type="project" value="TreeGrafter"/>
</dbReference>
<dbReference type="InterPro" id="IPR016024">
    <property type="entry name" value="ARM-type_fold"/>
</dbReference>
<protein>
    <recommendedName>
        <fullName evidence="8">Importin N-terminal domain-containing protein</fullName>
    </recommendedName>
</protein>
<dbReference type="Proteomes" id="UP001515480">
    <property type="component" value="Unassembled WGS sequence"/>
</dbReference>
<dbReference type="GO" id="GO:0006606">
    <property type="term" value="P:protein import into nucleus"/>
    <property type="evidence" value="ECO:0007669"/>
    <property type="project" value="TreeGrafter"/>
</dbReference>
<evidence type="ECO:0000256" key="5">
    <source>
        <dbReference type="ARBA" id="ARBA00022490"/>
    </source>
</evidence>
<dbReference type="PANTHER" id="PTHR10997:SF8">
    <property type="entry name" value="EXPORTIN-2"/>
    <property type="match status" value="1"/>
</dbReference>
<keyword evidence="5" id="KW-0963">Cytoplasm</keyword>
<evidence type="ECO:0000256" key="4">
    <source>
        <dbReference type="ARBA" id="ARBA00022448"/>
    </source>
</evidence>
<dbReference type="Pfam" id="PF03378">
    <property type="entry name" value="CAS_CSE1"/>
    <property type="match status" value="1"/>
</dbReference>
<keyword evidence="6" id="KW-0653">Protein transport</keyword>
<evidence type="ECO:0000256" key="3">
    <source>
        <dbReference type="ARBA" id="ARBA00008669"/>
    </source>
</evidence>
<dbReference type="PANTHER" id="PTHR10997">
    <property type="entry name" value="IMPORTIN-7, 8, 11"/>
    <property type="match status" value="1"/>
</dbReference>
<evidence type="ECO:0000256" key="2">
    <source>
        <dbReference type="ARBA" id="ARBA00004496"/>
    </source>
</evidence>